<organism evidence="3 4">
    <name type="scientific">Gossypium hirsutum</name>
    <name type="common">Upland cotton</name>
    <name type="synonym">Gossypium mexicanum</name>
    <dbReference type="NCBI Taxonomy" id="3635"/>
    <lineage>
        <taxon>Eukaryota</taxon>
        <taxon>Viridiplantae</taxon>
        <taxon>Streptophyta</taxon>
        <taxon>Embryophyta</taxon>
        <taxon>Tracheophyta</taxon>
        <taxon>Spermatophyta</taxon>
        <taxon>Magnoliopsida</taxon>
        <taxon>eudicotyledons</taxon>
        <taxon>Gunneridae</taxon>
        <taxon>Pentapetalae</taxon>
        <taxon>rosids</taxon>
        <taxon>malvids</taxon>
        <taxon>Malvales</taxon>
        <taxon>Malvaceae</taxon>
        <taxon>Malvoideae</taxon>
        <taxon>Gossypium</taxon>
    </lineage>
</organism>
<feature type="domain" description="Retrotransposon gag" evidence="2">
    <location>
        <begin position="84"/>
        <end position="177"/>
    </location>
</feature>
<dbReference type="Gene3D" id="3.30.70.270">
    <property type="match status" value="1"/>
</dbReference>
<evidence type="ECO:0000313" key="3">
    <source>
        <dbReference type="Proteomes" id="UP000818029"/>
    </source>
</evidence>
<dbReference type="Proteomes" id="UP000818029">
    <property type="component" value="Chromosome A09"/>
</dbReference>
<dbReference type="OrthoDB" id="2272416at2759"/>
<feature type="region of interest" description="Disordered" evidence="1">
    <location>
        <begin position="190"/>
        <end position="222"/>
    </location>
</feature>
<dbReference type="PANTHER" id="PTHR15503:SF45">
    <property type="entry name" value="RNA-DIRECTED DNA POLYMERASE HOMOLOG"/>
    <property type="match status" value="1"/>
</dbReference>
<dbReference type="Pfam" id="PF03732">
    <property type="entry name" value="Retrotrans_gag"/>
    <property type="match status" value="1"/>
</dbReference>
<dbReference type="AlphaFoldDB" id="A0A1U8I2P2"/>
<reference evidence="4" key="2">
    <citation type="submission" date="2025-08" db="UniProtKB">
        <authorList>
            <consortium name="RefSeq"/>
        </authorList>
    </citation>
    <scope>IDENTIFICATION</scope>
</reference>
<dbReference type="RefSeq" id="XP_016669939.1">
    <property type="nucleotide sequence ID" value="XM_016814450.1"/>
</dbReference>
<evidence type="ECO:0000313" key="4">
    <source>
        <dbReference type="RefSeq" id="XP_016669939.1"/>
    </source>
</evidence>
<dbReference type="InterPro" id="IPR005162">
    <property type="entry name" value="Retrotrans_gag_dom"/>
</dbReference>
<sequence>MSACGTRRHGIHGHGRARRGLKLSLPLWAMLRILERVTRPHFGAEGQGGVNGVAPSVAEYWLEATERIMNDLDCTPEQKLKGTVSLLRDEGHQWWLTVEEGTQLDPLSWDFFKTTFQNKYVRASYMNARRCKFMNLTQCDKSVAEYEAEFLKLSRYAQGMMLSKYKRCVRFEDGLRDNLRAKITEDVKRVERQNRDREKGKNKRDLESSSSVLRPKEKARSDGPIRVGVPAALIGIQPCSDCDIGFTHFYGASTVSENMEVTVESTSSEIIVLSPLGQSVRVSKLYRDVSLEVHGTVFLVNLMELPFGEFDLILDMDWLVKHQNNKGISDVFPEELPSLPPSREVEFGIKLLPGTDPVSIALYRMALKVLIELKVQLQELLDCVMDLINRGFQTYLDQFVVIFINDILVYSKTEDEHDEHLKVVLQILRDK</sequence>
<dbReference type="CDD" id="cd00303">
    <property type="entry name" value="retropepsin_like"/>
    <property type="match status" value="1"/>
</dbReference>
<name>A0A1U8I2P2_GOSHI</name>
<dbReference type="InterPro" id="IPR032567">
    <property type="entry name" value="RTL1-rel"/>
</dbReference>
<dbReference type="PaxDb" id="3635-A0A1U8I2P2"/>
<protein>
    <recommendedName>
        <fullName evidence="2">Retrotransposon gag domain-containing protein</fullName>
    </recommendedName>
</protein>
<feature type="compositionally biased region" description="Basic and acidic residues" evidence="1">
    <location>
        <begin position="190"/>
        <end position="207"/>
    </location>
</feature>
<dbReference type="Pfam" id="PF08284">
    <property type="entry name" value="RVP_2"/>
    <property type="match status" value="1"/>
</dbReference>
<gene>
    <name evidence="4" type="primary">LOC107889913</name>
</gene>
<accession>A0A1U8I2P2</accession>
<evidence type="ECO:0000256" key="1">
    <source>
        <dbReference type="SAM" id="MobiDB-lite"/>
    </source>
</evidence>
<keyword evidence="3" id="KW-1185">Reference proteome</keyword>
<dbReference type="InterPro" id="IPR043502">
    <property type="entry name" value="DNA/RNA_pol_sf"/>
</dbReference>
<dbReference type="PANTHER" id="PTHR15503">
    <property type="entry name" value="LDOC1 RELATED"/>
    <property type="match status" value="1"/>
</dbReference>
<evidence type="ECO:0000259" key="2">
    <source>
        <dbReference type="Pfam" id="PF03732"/>
    </source>
</evidence>
<dbReference type="GeneID" id="107889913"/>
<dbReference type="InterPro" id="IPR043128">
    <property type="entry name" value="Rev_trsase/Diguanyl_cyclase"/>
</dbReference>
<dbReference type="KEGG" id="ghi:107889913"/>
<dbReference type="SUPFAM" id="SSF56672">
    <property type="entry name" value="DNA/RNA polymerases"/>
    <property type="match status" value="1"/>
</dbReference>
<reference evidence="3" key="1">
    <citation type="journal article" date="2020" name="Nat. Genet.">
        <title>Genomic diversifications of five Gossypium allopolyploid species and their impact on cotton improvement.</title>
        <authorList>
            <person name="Chen Z.J."/>
            <person name="Sreedasyam A."/>
            <person name="Ando A."/>
            <person name="Song Q."/>
            <person name="De Santiago L.M."/>
            <person name="Hulse-Kemp A.M."/>
            <person name="Ding M."/>
            <person name="Ye W."/>
            <person name="Kirkbride R.C."/>
            <person name="Jenkins J."/>
            <person name="Plott C."/>
            <person name="Lovell J."/>
            <person name="Lin Y.M."/>
            <person name="Vaughn R."/>
            <person name="Liu B."/>
            <person name="Simpson S."/>
            <person name="Scheffler B.E."/>
            <person name="Wen L."/>
            <person name="Saski C.A."/>
            <person name="Grover C.E."/>
            <person name="Hu G."/>
            <person name="Conover J.L."/>
            <person name="Carlson J.W."/>
            <person name="Shu S."/>
            <person name="Boston L.B."/>
            <person name="Williams M."/>
            <person name="Peterson D.G."/>
            <person name="McGee K."/>
            <person name="Jones D.C."/>
            <person name="Wendel J.F."/>
            <person name="Stelly D.M."/>
            <person name="Grimwood J."/>
            <person name="Schmutz J."/>
        </authorList>
    </citation>
    <scope>NUCLEOTIDE SEQUENCE [LARGE SCALE GENOMIC DNA]</scope>
    <source>
        <strain evidence="3">cv. TM-1</strain>
    </source>
</reference>
<proteinExistence type="predicted"/>